<dbReference type="GO" id="GO:0097361">
    <property type="term" value="C:cytosolic [4Fe-4S] assembly targeting complex"/>
    <property type="evidence" value="ECO:0007669"/>
    <property type="project" value="UniProtKB-UniRule"/>
</dbReference>
<evidence type="ECO:0000256" key="1">
    <source>
        <dbReference type="ARBA" id="ARBA00009340"/>
    </source>
</evidence>
<organism evidence="4 5">
    <name type="scientific">Diploptera punctata</name>
    <name type="common">Pacific beetle cockroach</name>
    <dbReference type="NCBI Taxonomy" id="6984"/>
    <lineage>
        <taxon>Eukaryota</taxon>
        <taxon>Metazoa</taxon>
        <taxon>Ecdysozoa</taxon>
        <taxon>Arthropoda</taxon>
        <taxon>Hexapoda</taxon>
        <taxon>Insecta</taxon>
        <taxon>Pterygota</taxon>
        <taxon>Neoptera</taxon>
        <taxon>Polyneoptera</taxon>
        <taxon>Dictyoptera</taxon>
        <taxon>Blattodea</taxon>
        <taxon>Blaberoidea</taxon>
        <taxon>Blaberidae</taxon>
        <taxon>Diplopterinae</taxon>
        <taxon>Diploptera</taxon>
    </lineage>
</organism>
<feature type="domain" description="MMS19 C-terminal" evidence="3">
    <location>
        <begin position="1"/>
        <end position="69"/>
    </location>
</feature>
<dbReference type="GO" id="GO:0005634">
    <property type="term" value="C:nucleus"/>
    <property type="evidence" value="ECO:0007669"/>
    <property type="project" value="UniProtKB-SubCell"/>
</dbReference>
<dbReference type="InterPro" id="IPR011989">
    <property type="entry name" value="ARM-like"/>
</dbReference>
<accession>A0AAD8E8X4</accession>
<keyword evidence="2" id="KW-0227">DNA damage</keyword>
<evidence type="ECO:0000256" key="2">
    <source>
        <dbReference type="RuleBase" id="RU367072"/>
    </source>
</evidence>
<sequence length="116" mass="13463">IMPLLVESLKQTDVVLLLTCLNTLDGLLAERHQILEEYINTFLPKFLLLSRFKDSMVVRIKALNCLTQLCSYPTHVLLPFKQQAIRELEMCLDDPKRLVRQQAVISRTKWFLIGAH</sequence>
<dbReference type="PANTHER" id="PTHR12891">
    <property type="entry name" value="DNA REPAIR/TRANSCRIPTION PROTEIN MET18/MMS19"/>
    <property type="match status" value="1"/>
</dbReference>
<keyword evidence="5" id="KW-1185">Reference proteome</keyword>
<proteinExistence type="inferred from homology"/>
<comment type="similarity">
    <text evidence="1 2">Belongs to the MET18/MMS19 family.</text>
</comment>
<feature type="non-terminal residue" evidence="4">
    <location>
        <position position="116"/>
    </location>
</feature>
<dbReference type="InterPro" id="IPR024687">
    <property type="entry name" value="MMS19_C"/>
</dbReference>
<protein>
    <recommendedName>
        <fullName evidence="2">MMS19 nucleotide excision repair protein</fullName>
    </recommendedName>
</protein>
<keyword evidence="2" id="KW-0539">Nucleus</keyword>
<evidence type="ECO:0000259" key="3">
    <source>
        <dbReference type="Pfam" id="PF12460"/>
    </source>
</evidence>
<comment type="subunit">
    <text evidence="2">Component of the CIA complex.</text>
</comment>
<evidence type="ECO:0000313" key="4">
    <source>
        <dbReference type="EMBL" id="KAJ9581007.1"/>
    </source>
</evidence>
<keyword evidence="2" id="KW-0963">Cytoplasm</keyword>
<dbReference type="Gene3D" id="1.25.10.10">
    <property type="entry name" value="Leucine-rich Repeat Variant"/>
    <property type="match status" value="1"/>
</dbReference>
<dbReference type="GO" id="GO:0005819">
    <property type="term" value="C:spindle"/>
    <property type="evidence" value="ECO:0007669"/>
    <property type="project" value="UniProtKB-SubCell"/>
</dbReference>
<comment type="function">
    <text evidence="2">Key component of the cytosolic iron-sulfur protein assembly (CIA) complex, a multiprotein complex that mediates the incorporation of iron-sulfur cluster into apoproteins specifically involved in DNA metabolism and genomic integrity. In the CIA complex, MMS19 acts as an adapter between early-acting CIA components and a subset of cellular target iron-sulfur proteins.</text>
</comment>
<reference evidence="4" key="1">
    <citation type="journal article" date="2023" name="IScience">
        <title>Live-bearing cockroach genome reveals convergent evolutionary mechanisms linked to viviparity in insects and beyond.</title>
        <authorList>
            <person name="Fouks B."/>
            <person name="Harrison M.C."/>
            <person name="Mikhailova A.A."/>
            <person name="Marchal E."/>
            <person name="English S."/>
            <person name="Carruthers M."/>
            <person name="Jennings E.C."/>
            <person name="Chiamaka E.L."/>
            <person name="Frigard R.A."/>
            <person name="Pippel M."/>
            <person name="Attardo G.M."/>
            <person name="Benoit J.B."/>
            <person name="Bornberg-Bauer E."/>
            <person name="Tobe S.S."/>
        </authorList>
    </citation>
    <scope>NUCLEOTIDE SEQUENCE</scope>
    <source>
        <strain evidence="4">Stay&amp;Tobe</strain>
    </source>
</reference>
<comment type="subcellular location">
    <subcellularLocation>
        <location evidence="2">Cytoplasm</location>
        <location evidence="2">Cytoskeleton</location>
        <location evidence="2">Spindle</location>
    </subcellularLocation>
    <subcellularLocation>
        <location evidence="2">Nucleus</location>
    </subcellularLocation>
</comment>
<dbReference type="InterPro" id="IPR016024">
    <property type="entry name" value="ARM-type_fold"/>
</dbReference>
<dbReference type="InterPro" id="IPR039920">
    <property type="entry name" value="MMS19"/>
</dbReference>
<evidence type="ECO:0000313" key="5">
    <source>
        <dbReference type="Proteomes" id="UP001233999"/>
    </source>
</evidence>
<dbReference type="GO" id="GO:0016226">
    <property type="term" value="P:iron-sulfur cluster assembly"/>
    <property type="evidence" value="ECO:0007669"/>
    <property type="project" value="UniProtKB-UniRule"/>
</dbReference>
<dbReference type="SUPFAM" id="SSF48371">
    <property type="entry name" value="ARM repeat"/>
    <property type="match status" value="1"/>
</dbReference>
<reference evidence="4" key="2">
    <citation type="submission" date="2023-05" db="EMBL/GenBank/DDBJ databases">
        <authorList>
            <person name="Fouks B."/>
        </authorList>
    </citation>
    <scope>NUCLEOTIDE SEQUENCE</scope>
    <source>
        <strain evidence="4">Stay&amp;Tobe</strain>
        <tissue evidence="4">Testes</tissue>
    </source>
</reference>
<name>A0AAD8E8X4_DIPPU</name>
<keyword evidence="2" id="KW-0234">DNA repair</keyword>
<dbReference type="GO" id="GO:0051604">
    <property type="term" value="P:protein maturation"/>
    <property type="evidence" value="ECO:0007669"/>
    <property type="project" value="UniProtKB-UniRule"/>
</dbReference>
<dbReference type="AlphaFoldDB" id="A0AAD8E8X4"/>
<dbReference type="GO" id="GO:0006281">
    <property type="term" value="P:DNA repair"/>
    <property type="evidence" value="ECO:0007669"/>
    <property type="project" value="UniProtKB-UniRule"/>
</dbReference>
<dbReference type="PANTHER" id="PTHR12891:SF0">
    <property type="entry name" value="MMS19 NUCLEOTIDE EXCISION REPAIR PROTEIN HOMOLOG"/>
    <property type="match status" value="1"/>
</dbReference>
<keyword evidence="2" id="KW-0206">Cytoskeleton</keyword>
<dbReference type="Pfam" id="PF12460">
    <property type="entry name" value="MMS19_C"/>
    <property type="match status" value="1"/>
</dbReference>
<dbReference type="Proteomes" id="UP001233999">
    <property type="component" value="Unassembled WGS sequence"/>
</dbReference>
<gene>
    <name evidence="4" type="ORF">L9F63_023818</name>
</gene>
<dbReference type="EMBL" id="JASPKZ010008055">
    <property type="protein sequence ID" value="KAJ9581007.1"/>
    <property type="molecule type" value="Genomic_DNA"/>
</dbReference>
<comment type="caution">
    <text evidence="4">The sequence shown here is derived from an EMBL/GenBank/DDBJ whole genome shotgun (WGS) entry which is preliminary data.</text>
</comment>